<dbReference type="SMART" id="SM00387">
    <property type="entry name" value="HATPase_c"/>
    <property type="match status" value="1"/>
</dbReference>
<dbReference type="PANTHER" id="PTHR43065:SF46">
    <property type="entry name" value="C4-DICARBOXYLATE TRANSPORT SENSOR PROTEIN DCTB"/>
    <property type="match status" value="1"/>
</dbReference>
<evidence type="ECO:0000256" key="6">
    <source>
        <dbReference type="ARBA" id="ARBA00022840"/>
    </source>
</evidence>
<dbReference type="Proteomes" id="UP001501333">
    <property type="component" value="Unassembled WGS sequence"/>
</dbReference>
<dbReference type="PROSITE" id="PS50109">
    <property type="entry name" value="HIS_KIN"/>
    <property type="match status" value="1"/>
</dbReference>
<dbReference type="SUPFAM" id="SSF55874">
    <property type="entry name" value="ATPase domain of HSP90 chaperone/DNA topoisomerase II/histidine kinase"/>
    <property type="match status" value="1"/>
</dbReference>
<feature type="transmembrane region" description="Helical" evidence="8">
    <location>
        <begin position="17"/>
        <end position="37"/>
    </location>
</feature>
<name>A0ABP7XWH1_9FLAO</name>
<dbReference type="InterPro" id="IPR005467">
    <property type="entry name" value="His_kinase_dom"/>
</dbReference>
<dbReference type="InterPro" id="IPR004358">
    <property type="entry name" value="Sig_transdc_His_kin-like_C"/>
</dbReference>
<dbReference type="InterPro" id="IPR036097">
    <property type="entry name" value="HisK_dim/P_sf"/>
</dbReference>
<dbReference type="InterPro" id="IPR003594">
    <property type="entry name" value="HATPase_dom"/>
</dbReference>
<keyword evidence="8" id="KW-0472">Membrane</keyword>
<keyword evidence="4" id="KW-0547">Nucleotide-binding</keyword>
<proteinExistence type="predicted"/>
<dbReference type="SUPFAM" id="SSF47384">
    <property type="entry name" value="Homodimeric domain of signal transducing histidine kinase"/>
    <property type="match status" value="1"/>
</dbReference>
<comment type="catalytic activity">
    <reaction evidence="1">
        <text>ATP + protein L-histidine = ADP + protein N-phospho-L-histidine.</text>
        <dbReference type="EC" id="2.7.13.3"/>
    </reaction>
</comment>
<evidence type="ECO:0000256" key="8">
    <source>
        <dbReference type="SAM" id="Phobius"/>
    </source>
</evidence>
<protein>
    <recommendedName>
        <fullName evidence="2">histidine kinase</fullName>
        <ecNumber evidence="2">2.7.13.3</ecNumber>
    </recommendedName>
</protein>
<evidence type="ECO:0000313" key="11">
    <source>
        <dbReference type="Proteomes" id="UP001501333"/>
    </source>
</evidence>
<evidence type="ECO:0000256" key="7">
    <source>
        <dbReference type="ARBA" id="ARBA00023012"/>
    </source>
</evidence>
<keyword evidence="7" id="KW-0902">Two-component regulatory system</keyword>
<keyword evidence="6 10" id="KW-0067">ATP-binding</keyword>
<evidence type="ECO:0000256" key="2">
    <source>
        <dbReference type="ARBA" id="ARBA00012438"/>
    </source>
</evidence>
<sequence>MSLFLCSALLFYKGFEYNAILVAAFVLIFLFEMYFFVKNQLLFYDKMINSILHNDFSAHFPEENQKDNFNSLYRLYDTLKVQKQEQTSKELIYSSILNSIDTAALILEKEKDTWSIFIMNDCFSDLFKVPKVSDWKYLKNYIPGLCEEIENLDFAEVKTAISIRIEEQDLQTFMLQTSHTQTYNKEYFIILLDSIQRVIEKKEKEAWINLMKIISHELMNSLTPIRALSQNLLHIVDQEQLEEDDFEDIKNSISTIINRSDHLQFFVENYRKLAMLPTPNKQMTPINALFEDCLRIMSPILKGEGIELINEIHSSRSILIDKNQMEQVIINLITNSIHALKEKENKKLIISSYTENGRFFIVISDNGKGVDPEIRDKVFLPFFTTRKDGAGIGLTLSKNIIEAHGGYLSYQTDEDQTSFVICLI</sequence>
<keyword evidence="8" id="KW-1133">Transmembrane helix</keyword>
<evidence type="ECO:0000256" key="4">
    <source>
        <dbReference type="ARBA" id="ARBA00022741"/>
    </source>
</evidence>
<keyword evidence="3" id="KW-0808">Transferase</keyword>
<dbReference type="PRINTS" id="PR00344">
    <property type="entry name" value="BCTRLSENSOR"/>
</dbReference>
<evidence type="ECO:0000256" key="1">
    <source>
        <dbReference type="ARBA" id="ARBA00000085"/>
    </source>
</evidence>
<comment type="caution">
    <text evidence="10">The sequence shown here is derived from an EMBL/GenBank/DDBJ whole genome shotgun (WGS) entry which is preliminary data.</text>
</comment>
<feature type="domain" description="Histidine kinase" evidence="9">
    <location>
        <begin position="213"/>
        <end position="424"/>
    </location>
</feature>
<keyword evidence="11" id="KW-1185">Reference proteome</keyword>
<evidence type="ECO:0000256" key="5">
    <source>
        <dbReference type="ARBA" id="ARBA00022777"/>
    </source>
</evidence>
<accession>A0ABP7XWH1</accession>
<organism evidence="10 11">
    <name type="scientific">Flavobacterium chungbukense</name>
    <dbReference type="NCBI Taxonomy" id="877464"/>
    <lineage>
        <taxon>Bacteria</taxon>
        <taxon>Pseudomonadati</taxon>
        <taxon>Bacteroidota</taxon>
        <taxon>Flavobacteriia</taxon>
        <taxon>Flavobacteriales</taxon>
        <taxon>Flavobacteriaceae</taxon>
        <taxon>Flavobacterium</taxon>
    </lineage>
</organism>
<keyword evidence="5" id="KW-0418">Kinase</keyword>
<dbReference type="EMBL" id="BAABAO010000005">
    <property type="protein sequence ID" value="GAA4126980.1"/>
    <property type="molecule type" value="Genomic_DNA"/>
</dbReference>
<dbReference type="Gene3D" id="3.30.565.10">
    <property type="entry name" value="Histidine kinase-like ATPase, C-terminal domain"/>
    <property type="match status" value="1"/>
</dbReference>
<dbReference type="GO" id="GO:0005524">
    <property type="term" value="F:ATP binding"/>
    <property type="evidence" value="ECO:0007669"/>
    <property type="project" value="UniProtKB-KW"/>
</dbReference>
<dbReference type="Pfam" id="PF02518">
    <property type="entry name" value="HATPase_c"/>
    <property type="match status" value="1"/>
</dbReference>
<gene>
    <name evidence="10" type="ORF">GCM10022250_14170</name>
</gene>
<dbReference type="PANTHER" id="PTHR43065">
    <property type="entry name" value="SENSOR HISTIDINE KINASE"/>
    <property type="match status" value="1"/>
</dbReference>
<reference evidence="11" key="1">
    <citation type="journal article" date="2019" name="Int. J. Syst. Evol. Microbiol.">
        <title>The Global Catalogue of Microorganisms (GCM) 10K type strain sequencing project: providing services to taxonomists for standard genome sequencing and annotation.</title>
        <authorList>
            <consortium name="The Broad Institute Genomics Platform"/>
            <consortium name="The Broad Institute Genome Sequencing Center for Infectious Disease"/>
            <person name="Wu L."/>
            <person name="Ma J."/>
        </authorList>
    </citation>
    <scope>NUCLEOTIDE SEQUENCE [LARGE SCALE GENOMIC DNA]</scope>
    <source>
        <strain evidence="11">JCM 17386</strain>
    </source>
</reference>
<evidence type="ECO:0000313" key="10">
    <source>
        <dbReference type="EMBL" id="GAA4126980.1"/>
    </source>
</evidence>
<evidence type="ECO:0000256" key="3">
    <source>
        <dbReference type="ARBA" id="ARBA00022679"/>
    </source>
</evidence>
<dbReference type="EC" id="2.7.13.3" evidence="2"/>
<dbReference type="InterPro" id="IPR036890">
    <property type="entry name" value="HATPase_C_sf"/>
</dbReference>
<evidence type="ECO:0000259" key="9">
    <source>
        <dbReference type="PROSITE" id="PS50109"/>
    </source>
</evidence>
<keyword evidence="8" id="KW-0812">Transmembrane</keyword>